<evidence type="ECO:0000256" key="1">
    <source>
        <dbReference type="ARBA" id="ARBA00005806"/>
    </source>
</evidence>
<comment type="caution">
    <text evidence="5">The sequence shown here is derived from an EMBL/GenBank/DDBJ whole genome shotgun (WGS) entry which is preliminary data.</text>
</comment>
<reference evidence="5" key="1">
    <citation type="journal article" date="2014" name="Front. Microbiol.">
        <title>High frequency of phylogenetically diverse reductive dehalogenase-homologous genes in deep subseafloor sedimentary metagenomes.</title>
        <authorList>
            <person name="Kawai M."/>
            <person name="Futagami T."/>
            <person name="Toyoda A."/>
            <person name="Takaki Y."/>
            <person name="Nishi S."/>
            <person name="Hori S."/>
            <person name="Arai W."/>
            <person name="Tsubouchi T."/>
            <person name="Morono Y."/>
            <person name="Uchiyama I."/>
            <person name="Ito T."/>
            <person name="Fujiyama A."/>
            <person name="Inagaki F."/>
            <person name="Takami H."/>
        </authorList>
    </citation>
    <scope>NUCLEOTIDE SEQUENCE</scope>
    <source>
        <strain evidence="5">Expedition CK06-06</strain>
    </source>
</reference>
<accession>X0X727</accession>
<dbReference type="Pfam" id="PF06050">
    <property type="entry name" value="HGD-D"/>
    <property type="match status" value="1"/>
</dbReference>
<protein>
    <recommendedName>
        <fullName evidence="6">2-hydroxyacyl-CoA dehydratase</fullName>
    </recommendedName>
</protein>
<dbReference type="GO" id="GO:0051536">
    <property type="term" value="F:iron-sulfur cluster binding"/>
    <property type="evidence" value="ECO:0007669"/>
    <property type="project" value="UniProtKB-KW"/>
</dbReference>
<dbReference type="PANTHER" id="PTHR30548:SF5">
    <property type="entry name" value="SUBUNIT OF OXYGEN-SENSITIVE 2-HYDROXYISOCAPROYL-COA DEHYDRATASE"/>
    <property type="match status" value="1"/>
</dbReference>
<dbReference type="InterPro" id="IPR010327">
    <property type="entry name" value="FldB/FldC_alpha/beta"/>
</dbReference>
<keyword evidence="2" id="KW-0479">Metal-binding</keyword>
<comment type="similarity">
    <text evidence="1">Belongs to the FldB/FldC dehydratase alpha/beta subunit family.</text>
</comment>
<dbReference type="PANTHER" id="PTHR30548">
    <property type="entry name" value="2-HYDROXYGLUTARYL-COA DEHYDRATASE, D-COMPONENT-RELATED"/>
    <property type="match status" value="1"/>
</dbReference>
<feature type="non-terminal residue" evidence="5">
    <location>
        <position position="1"/>
    </location>
</feature>
<dbReference type="EMBL" id="BARS01049980">
    <property type="protein sequence ID" value="GAG38840.1"/>
    <property type="molecule type" value="Genomic_DNA"/>
</dbReference>
<dbReference type="GO" id="GO:0046872">
    <property type="term" value="F:metal ion binding"/>
    <property type="evidence" value="ECO:0007669"/>
    <property type="project" value="UniProtKB-KW"/>
</dbReference>
<evidence type="ECO:0000256" key="3">
    <source>
        <dbReference type="ARBA" id="ARBA00023004"/>
    </source>
</evidence>
<dbReference type="Gene3D" id="1.20.1270.370">
    <property type="match status" value="1"/>
</dbReference>
<sequence>SYVRSAFDLAIRGEYDFLHGLVVPHTCDAMWRILNIWKLHRPLDYTYFIEVPHMVGPSSCHFLEQELKLFKKSLEQLVGGKVTDEALRESIDTHNRARALLHEIYQYRKADPPLISGTEIARVLTAGRGIPVGEFNELLLQVIHEIRTRESEPREKKPRVLIYGGEVDDPAIIELIEECGAAVVMDDLCTGSRSFWELVKPQENAMESLAAHYIDDIRCPRTFRPGKAEERFLYLVDFA</sequence>
<name>X0X727_9ZZZZ</name>
<feature type="non-terminal residue" evidence="5">
    <location>
        <position position="239"/>
    </location>
</feature>
<dbReference type="AlphaFoldDB" id="X0X727"/>
<dbReference type="Gene3D" id="3.40.50.11900">
    <property type="match status" value="1"/>
</dbReference>
<keyword evidence="4" id="KW-0411">Iron-sulfur</keyword>
<evidence type="ECO:0000256" key="4">
    <source>
        <dbReference type="ARBA" id="ARBA00023014"/>
    </source>
</evidence>
<organism evidence="5">
    <name type="scientific">marine sediment metagenome</name>
    <dbReference type="NCBI Taxonomy" id="412755"/>
    <lineage>
        <taxon>unclassified sequences</taxon>
        <taxon>metagenomes</taxon>
        <taxon>ecological metagenomes</taxon>
    </lineage>
</organism>
<gene>
    <name evidence="5" type="ORF">S01H1_74683</name>
</gene>
<evidence type="ECO:0000256" key="2">
    <source>
        <dbReference type="ARBA" id="ARBA00022723"/>
    </source>
</evidence>
<proteinExistence type="inferred from homology"/>
<keyword evidence="3" id="KW-0408">Iron</keyword>
<evidence type="ECO:0008006" key="6">
    <source>
        <dbReference type="Google" id="ProtNLM"/>
    </source>
</evidence>
<evidence type="ECO:0000313" key="5">
    <source>
        <dbReference type="EMBL" id="GAG38840.1"/>
    </source>
</evidence>